<name>A0A811V6C4_CERCA</name>
<keyword evidence="2" id="KW-1185">Reference proteome</keyword>
<dbReference type="AlphaFoldDB" id="A0A811V6C4"/>
<comment type="caution">
    <text evidence="1">The sequence shown here is derived from an EMBL/GenBank/DDBJ whole genome shotgun (WGS) entry which is preliminary data.</text>
</comment>
<accession>A0A811V6C4</accession>
<reference evidence="1" key="1">
    <citation type="submission" date="2020-11" db="EMBL/GenBank/DDBJ databases">
        <authorList>
            <person name="Whitehead M."/>
        </authorList>
    </citation>
    <scope>NUCLEOTIDE SEQUENCE</scope>
    <source>
        <strain evidence="1">EGII</strain>
    </source>
</reference>
<dbReference type="EMBL" id="CAJHJT010000034">
    <property type="protein sequence ID" value="CAD7005975.1"/>
    <property type="molecule type" value="Genomic_DNA"/>
</dbReference>
<gene>
    <name evidence="1" type="ORF">CCAP1982_LOCUS14313</name>
</gene>
<evidence type="ECO:0000313" key="1">
    <source>
        <dbReference type="EMBL" id="CAD7005975.1"/>
    </source>
</evidence>
<protein>
    <submittedName>
        <fullName evidence="1">(Mediterranean fruit fly) hypothetical protein</fullName>
    </submittedName>
</protein>
<dbReference type="Proteomes" id="UP000606786">
    <property type="component" value="Unassembled WGS sequence"/>
</dbReference>
<proteinExistence type="predicted"/>
<evidence type="ECO:0000313" key="2">
    <source>
        <dbReference type="Proteomes" id="UP000606786"/>
    </source>
</evidence>
<organism evidence="1 2">
    <name type="scientific">Ceratitis capitata</name>
    <name type="common">Mediterranean fruit fly</name>
    <name type="synonym">Tephritis capitata</name>
    <dbReference type="NCBI Taxonomy" id="7213"/>
    <lineage>
        <taxon>Eukaryota</taxon>
        <taxon>Metazoa</taxon>
        <taxon>Ecdysozoa</taxon>
        <taxon>Arthropoda</taxon>
        <taxon>Hexapoda</taxon>
        <taxon>Insecta</taxon>
        <taxon>Pterygota</taxon>
        <taxon>Neoptera</taxon>
        <taxon>Endopterygota</taxon>
        <taxon>Diptera</taxon>
        <taxon>Brachycera</taxon>
        <taxon>Muscomorpha</taxon>
        <taxon>Tephritoidea</taxon>
        <taxon>Tephritidae</taxon>
        <taxon>Ceratitis</taxon>
        <taxon>Ceratitis</taxon>
    </lineage>
</organism>
<sequence length="140" mass="15494">MNGGDTYVGWRNKLGPEVVSLDPRLRKSYPTHFPEKFLTISVVRDFQLQTQAQNKQYTQQLAGSLGQKRGGINLAADDKSVCGILIEGIPATECNKHDAHAHAQGYLRRWLTTTTAIVATTTTLNDFDARATSRKCQCKA</sequence>